<evidence type="ECO:0000256" key="1">
    <source>
        <dbReference type="SAM" id="MobiDB-lite"/>
    </source>
</evidence>
<protein>
    <submittedName>
        <fullName evidence="2">Uncharacterized protein</fullName>
    </submittedName>
</protein>
<proteinExistence type="predicted"/>
<feature type="compositionally biased region" description="Polar residues" evidence="1">
    <location>
        <begin position="19"/>
        <end position="43"/>
    </location>
</feature>
<reference evidence="2" key="1">
    <citation type="submission" date="2014-11" db="EMBL/GenBank/DDBJ databases">
        <authorList>
            <person name="Amaro Gonzalez C."/>
        </authorList>
    </citation>
    <scope>NUCLEOTIDE SEQUENCE</scope>
</reference>
<sequence>MCCTGFSRARPLRHFPESPTLSSSKIEQPQPQLKVPSSTQQRMTSDDEIQRFYAKKKKGFKYLFDFWENLLLTIAAPVS</sequence>
<name>A0A0E9QDX4_ANGAN</name>
<dbReference type="AlphaFoldDB" id="A0A0E9QDX4"/>
<accession>A0A0E9QDX4</accession>
<feature type="region of interest" description="Disordered" evidence="1">
    <location>
        <begin position="1"/>
        <end position="43"/>
    </location>
</feature>
<reference evidence="2" key="2">
    <citation type="journal article" date="2015" name="Fish Shellfish Immunol.">
        <title>Early steps in the European eel (Anguilla anguilla)-Vibrio vulnificus interaction in the gills: Role of the RtxA13 toxin.</title>
        <authorList>
            <person name="Callol A."/>
            <person name="Pajuelo D."/>
            <person name="Ebbesson L."/>
            <person name="Teles M."/>
            <person name="MacKenzie S."/>
            <person name="Amaro C."/>
        </authorList>
    </citation>
    <scope>NUCLEOTIDE SEQUENCE</scope>
</reference>
<evidence type="ECO:0000313" key="2">
    <source>
        <dbReference type="EMBL" id="JAH14984.1"/>
    </source>
</evidence>
<dbReference type="EMBL" id="GBXM01093593">
    <property type="protein sequence ID" value="JAH14984.1"/>
    <property type="molecule type" value="Transcribed_RNA"/>
</dbReference>
<organism evidence="2">
    <name type="scientific">Anguilla anguilla</name>
    <name type="common">European freshwater eel</name>
    <name type="synonym">Muraena anguilla</name>
    <dbReference type="NCBI Taxonomy" id="7936"/>
    <lineage>
        <taxon>Eukaryota</taxon>
        <taxon>Metazoa</taxon>
        <taxon>Chordata</taxon>
        <taxon>Craniata</taxon>
        <taxon>Vertebrata</taxon>
        <taxon>Euteleostomi</taxon>
        <taxon>Actinopterygii</taxon>
        <taxon>Neopterygii</taxon>
        <taxon>Teleostei</taxon>
        <taxon>Anguilliformes</taxon>
        <taxon>Anguillidae</taxon>
        <taxon>Anguilla</taxon>
    </lineage>
</organism>